<feature type="region of interest" description="Disordered" evidence="1">
    <location>
        <begin position="1"/>
        <end position="41"/>
    </location>
</feature>
<dbReference type="GO" id="GO:0005777">
    <property type="term" value="C:peroxisome"/>
    <property type="evidence" value="ECO:0007669"/>
    <property type="project" value="InterPro"/>
</dbReference>
<dbReference type="InterPro" id="IPR009100">
    <property type="entry name" value="AcylCoA_DH/oxidase_NM_dom_sf"/>
</dbReference>
<evidence type="ECO:0000313" key="2">
    <source>
        <dbReference type="EMBL" id="EEH60442.1"/>
    </source>
</evidence>
<dbReference type="GO" id="GO:0005504">
    <property type="term" value="F:fatty acid binding"/>
    <property type="evidence" value="ECO:0007669"/>
    <property type="project" value="TreeGrafter"/>
</dbReference>
<dbReference type="Proteomes" id="UP000001876">
    <property type="component" value="Unassembled WGS sequence"/>
</dbReference>
<protein>
    <submittedName>
        <fullName evidence="2">Predicted protein</fullName>
    </submittedName>
</protein>
<dbReference type="OrthoDB" id="538336at2759"/>
<dbReference type="eggNOG" id="KOG0136">
    <property type="taxonomic scope" value="Eukaryota"/>
</dbReference>
<dbReference type="PANTHER" id="PTHR10909">
    <property type="entry name" value="ELECTRON TRANSPORT OXIDOREDUCTASE"/>
    <property type="match status" value="1"/>
</dbReference>
<dbReference type="InterPro" id="IPR046373">
    <property type="entry name" value="Acyl-CoA_Oxase/DH_mid-dom_sf"/>
</dbReference>
<dbReference type="GO" id="GO:0071949">
    <property type="term" value="F:FAD binding"/>
    <property type="evidence" value="ECO:0007669"/>
    <property type="project" value="InterPro"/>
</dbReference>
<dbReference type="InterPro" id="IPR012258">
    <property type="entry name" value="Acyl-CoA_oxidase"/>
</dbReference>
<evidence type="ECO:0000256" key="1">
    <source>
        <dbReference type="SAM" id="MobiDB-lite"/>
    </source>
</evidence>
<dbReference type="STRING" id="564608.C1MIT6"/>
<dbReference type="GO" id="GO:0003997">
    <property type="term" value="F:acyl-CoA oxidase activity"/>
    <property type="evidence" value="ECO:0007669"/>
    <property type="project" value="InterPro"/>
</dbReference>
<reference evidence="2 3" key="1">
    <citation type="journal article" date="2009" name="Science">
        <title>Green evolution and dynamic adaptations revealed by genomes of the marine picoeukaryotes Micromonas.</title>
        <authorList>
            <person name="Worden A.Z."/>
            <person name="Lee J.H."/>
            <person name="Mock T."/>
            <person name="Rouze P."/>
            <person name="Simmons M.P."/>
            <person name="Aerts A.L."/>
            <person name="Allen A.E."/>
            <person name="Cuvelier M.L."/>
            <person name="Derelle E."/>
            <person name="Everett M.V."/>
            <person name="Foulon E."/>
            <person name="Grimwood J."/>
            <person name="Gundlach H."/>
            <person name="Henrissat B."/>
            <person name="Napoli C."/>
            <person name="McDonald S.M."/>
            <person name="Parker M.S."/>
            <person name="Rombauts S."/>
            <person name="Salamov A."/>
            <person name="Von Dassow P."/>
            <person name="Badger J.H."/>
            <person name="Coutinho P.M."/>
            <person name="Demir E."/>
            <person name="Dubchak I."/>
            <person name="Gentemann C."/>
            <person name="Eikrem W."/>
            <person name="Gready J.E."/>
            <person name="John U."/>
            <person name="Lanier W."/>
            <person name="Lindquist E.A."/>
            <person name="Lucas S."/>
            <person name="Mayer K.F."/>
            <person name="Moreau H."/>
            <person name="Not F."/>
            <person name="Otillar R."/>
            <person name="Panaud O."/>
            <person name="Pangilinan J."/>
            <person name="Paulsen I."/>
            <person name="Piegu B."/>
            <person name="Poliakov A."/>
            <person name="Robbens S."/>
            <person name="Schmutz J."/>
            <person name="Toulza E."/>
            <person name="Wyss T."/>
            <person name="Zelensky A."/>
            <person name="Zhou K."/>
            <person name="Armbrust E.V."/>
            <person name="Bhattacharya D."/>
            <person name="Goodenough U.W."/>
            <person name="Van de Peer Y."/>
            <person name="Grigoriev I.V."/>
        </authorList>
    </citation>
    <scope>NUCLEOTIDE SEQUENCE [LARGE SCALE GENOMIC DNA]</scope>
    <source>
        <strain evidence="2 3">CCMP1545</strain>
    </source>
</reference>
<dbReference type="SUPFAM" id="SSF56645">
    <property type="entry name" value="Acyl-CoA dehydrogenase NM domain-like"/>
    <property type="match status" value="1"/>
</dbReference>
<evidence type="ECO:0000313" key="3">
    <source>
        <dbReference type="Proteomes" id="UP000001876"/>
    </source>
</evidence>
<dbReference type="GeneID" id="9681019"/>
<sequence length="560" mass="59916">MPSVGAFDATHAPAPVPNPPGARTTSSSPKRRVGGGEVNNAPKPPVLAAALPINLNDDDAWRAAYVPALASLLATPASSPRESASRLSALARSGLLEFTDLKTRPDRFFLAHRLLVEHGFEQGPGFSIRFTVQFNLFAGTILELGSETHLEELTRMRRDGTLGCFALTERLAGVNSGLVVQTTATYDPTADAFVLRTPHAGATKNWISQGLTATRAVVVADLIVDGASTGPHAFLIALRRDSDAPPSRGITLTDMGTKTTGNDLDNASIAFDDVIIPRSALLDKHCDVRRDDATGRGVYGAKGDGAPASNMERIGQARLSRRLFTGRVAVAQGAHEFRKRLFARTRGVTDEKPCWAPGGGSHSAKTTLVLSGVPQLRALYVEADDSEARTGKFLSEVEKALCATLRASTRPSVDLVEAVAAAKIVAVDEAIAFTHRLRQEVGSYALMAGTGFEHTDFLQCCKFAEGDSRVLMMKVARDRVKRAATRGALPRGTTRREYDAVHALQRALRRAEERGAKGAAAWEAAWFEAYEAARVVVDATVDRWVGGETREGGARGASKL</sequence>
<gene>
    <name evidence="2" type="ORF">MICPUCDRAFT_50689</name>
</gene>
<dbReference type="GO" id="GO:0033540">
    <property type="term" value="P:fatty acid beta-oxidation using acyl-CoA oxidase"/>
    <property type="evidence" value="ECO:0007669"/>
    <property type="project" value="TreeGrafter"/>
</dbReference>
<organism evidence="3">
    <name type="scientific">Micromonas pusilla (strain CCMP1545)</name>
    <name type="common">Picoplanktonic green alga</name>
    <dbReference type="NCBI Taxonomy" id="564608"/>
    <lineage>
        <taxon>Eukaryota</taxon>
        <taxon>Viridiplantae</taxon>
        <taxon>Chlorophyta</taxon>
        <taxon>Mamiellophyceae</taxon>
        <taxon>Mamiellales</taxon>
        <taxon>Mamiellaceae</taxon>
        <taxon>Micromonas</taxon>
    </lineage>
</organism>
<dbReference type="GO" id="GO:0055088">
    <property type="term" value="P:lipid homeostasis"/>
    <property type="evidence" value="ECO:0007669"/>
    <property type="project" value="TreeGrafter"/>
</dbReference>
<dbReference type="AlphaFoldDB" id="C1MIT6"/>
<dbReference type="KEGG" id="mpp:MICPUCDRAFT_50689"/>
<dbReference type="EMBL" id="GG663735">
    <property type="protein sequence ID" value="EEH60442.1"/>
    <property type="molecule type" value="Genomic_DNA"/>
</dbReference>
<name>C1MIT6_MICPC</name>
<proteinExistence type="predicted"/>
<dbReference type="RefSeq" id="XP_003055190.1">
    <property type="nucleotide sequence ID" value="XM_003055144.1"/>
</dbReference>
<keyword evidence="3" id="KW-1185">Reference proteome</keyword>
<dbReference type="OMA" id="PEKFFLA"/>
<dbReference type="Gene3D" id="2.40.110.10">
    <property type="entry name" value="Butyryl-CoA Dehydrogenase, subunit A, domain 2"/>
    <property type="match status" value="1"/>
</dbReference>
<accession>C1MIT6</accession>